<feature type="transmembrane region" description="Helical" evidence="8">
    <location>
        <begin position="290"/>
        <end position="310"/>
    </location>
</feature>
<feature type="transmembrane region" description="Helical" evidence="8">
    <location>
        <begin position="535"/>
        <end position="555"/>
    </location>
</feature>
<organism evidence="10 11">
    <name type="scientific">Arcanobacterium bovis</name>
    <dbReference type="NCBI Taxonomy" id="2529275"/>
    <lineage>
        <taxon>Bacteria</taxon>
        <taxon>Bacillati</taxon>
        <taxon>Actinomycetota</taxon>
        <taxon>Actinomycetes</taxon>
        <taxon>Actinomycetales</taxon>
        <taxon>Actinomycetaceae</taxon>
        <taxon>Arcanobacterium</taxon>
    </lineage>
</organism>
<dbReference type="GO" id="GO:0009267">
    <property type="term" value="P:cellular response to starvation"/>
    <property type="evidence" value="ECO:0007669"/>
    <property type="project" value="InterPro"/>
</dbReference>
<evidence type="ECO:0000256" key="8">
    <source>
        <dbReference type="SAM" id="Phobius"/>
    </source>
</evidence>
<dbReference type="EMBL" id="SJDT01000001">
    <property type="protein sequence ID" value="TBW23755.1"/>
    <property type="molecule type" value="Genomic_DNA"/>
</dbReference>
<proteinExistence type="inferred from homology"/>
<dbReference type="Pfam" id="PF02554">
    <property type="entry name" value="CstA"/>
    <property type="match status" value="2"/>
</dbReference>
<dbReference type="PANTHER" id="PTHR30252">
    <property type="entry name" value="INNER MEMBRANE PEPTIDE TRANSPORTER"/>
    <property type="match status" value="1"/>
</dbReference>
<feature type="transmembrane region" description="Helical" evidence="8">
    <location>
        <begin position="154"/>
        <end position="175"/>
    </location>
</feature>
<comment type="subcellular location">
    <subcellularLocation>
        <location evidence="1">Cell membrane</location>
        <topology evidence="1">Multi-pass membrane protein</topology>
    </subcellularLocation>
</comment>
<protein>
    <submittedName>
        <fullName evidence="10">Carbon starvation protein A</fullName>
    </submittedName>
</protein>
<evidence type="ECO:0000313" key="11">
    <source>
        <dbReference type="Proteomes" id="UP000293036"/>
    </source>
</evidence>
<feature type="domain" description="CstA N-terminal" evidence="9">
    <location>
        <begin position="68"/>
        <end position="439"/>
    </location>
</feature>
<feature type="transmembrane region" description="Helical" evidence="8">
    <location>
        <begin position="351"/>
        <end position="376"/>
    </location>
</feature>
<keyword evidence="7 8" id="KW-0472">Membrane</keyword>
<feature type="transmembrane region" description="Helical" evidence="8">
    <location>
        <begin position="68"/>
        <end position="87"/>
    </location>
</feature>
<feature type="transmembrane region" description="Helical" evidence="8">
    <location>
        <begin position="128"/>
        <end position="148"/>
    </location>
</feature>
<evidence type="ECO:0000256" key="6">
    <source>
        <dbReference type="ARBA" id="ARBA00022989"/>
    </source>
</evidence>
<accession>A0A4Q9V292</accession>
<feature type="transmembrane region" description="Helical" evidence="8">
    <location>
        <begin position="257"/>
        <end position="275"/>
    </location>
</feature>
<feature type="transmembrane region" description="Helical" evidence="8">
    <location>
        <begin position="397"/>
        <end position="420"/>
    </location>
</feature>
<evidence type="ECO:0000256" key="4">
    <source>
        <dbReference type="ARBA" id="ARBA00022475"/>
    </source>
</evidence>
<dbReference type="GO" id="GO:0005886">
    <property type="term" value="C:plasma membrane"/>
    <property type="evidence" value="ECO:0007669"/>
    <property type="project" value="UniProtKB-SubCell"/>
</dbReference>
<keyword evidence="11" id="KW-1185">Reference proteome</keyword>
<name>A0A4Q9V292_9ACTO</name>
<feature type="transmembrane region" description="Helical" evidence="8">
    <location>
        <begin position="196"/>
        <end position="221"/>
    </location>
</feature>
<dbReference type="Proteomes" id="UP000293036">
    <property type="component" value="Unassembled WGS sequence"/>
</dbReference>
<feature type="transmembrane region" description="Helical" evidence="8">
    <location>
        <begin position="42"/>
        <end position="62"/>
    </location>
</feature>
<feature type="domain" description="CstA N-terminal" evidence="9">
    <location>
        <begin position="488"/>
        <end position="661"/>
    </location>
</feature>
<gene>
    <name evidence="10" type="ORF">EZJ44_01055</name>
</gene>
<dbReference type="OrthoDB" id="9761224at2"/>
<evidence type="ECO:0000256" key="1">
    <source>
        <dbReference type="ARBA" id="ARBA00004651"/>
    </source>
</evidence>
<evidence type="ECO:0000256" key="2">
    <source>
        <dbReference type="ARBA" id="ARBA00007755"/>
    </source>
</evidence>
<evidence type="ECO:0000259" key="9">
    <source>
        <dbReference type="Pfam" id="PF02554"/>
    </source>
</evidence>
<keyword evidence="3" id="KW-0813">Transport</keyword>
<feature type="transmembrane region" description="Helical" evidence="8">
    <location>
        <begin position="581"/>
        <end position="600"/>
    </location>
</feature>
<sequence length="787" mass="85232">MAKHAAADLPTYTPEEEKWVIRNKDGIPIGTKPHTKWTWWRIAIWVGIALLGAIGWTMLAIIRGENVNAIWFVISAVCTYAIGYRFYALYIQKKIMRPDDRNATPAERINNGKDFDPTNRVVLYGHHFAAIAGAGPLVGPVLAAQMGYLPSTLWIIFGVLVAGAVQDMLVLFFSMRRGGRSLGQMARDEIGKFGGTLATIIVFIMLMIVLAVLAMVCVNALAESAWGVFAVGCTLPIAIGMGLWLRYVQPGKVTQVSIAGFALLVFAIIGGRWVAESSFGTYLHLSPTTLVWAMVIYGFFAAVLPVWLLLTPRDYLSTFMKVGTIVLLALGIVVVRPVLEMPAVTEFATNTAGPVFAGTLFPFLFITVACGALSGMHAMVSSGTTPKMVQKETQVRMIGYGGMLMESFVAIMALAAATSLSQGIYFSMNTSAASLQKIAGPDVVATSKSPEELAATSIKKMGVTDVAGKEIEAHWTSQDDAGNTVTYYGADALKKVAEDVGEKSIVSRTGGAPTLAVSMSNIMRQWIGGNSMAGFWYHFAIMFEALFILSAVDAVTRVARFQLSDALGNWIPKFKDPSWKVGAWLATGVVVASWGSLLLMGVTDPRGGIQTLYPLFGIANQLIAAVALMVVTVMVARKGYKKYIWIPALPLVFDTATTFTASYQKIFSPDPALGYWTQHAKAKELLASGKLDAANTEIQQAVARNTFIQGTLSILFVVVVALVFIAAIIEIVKAFKRTEPITSEDPFVESKYYAPSQMFPTSLERKLEKEYEVVGDPALVPSKHSGH</sequence>
<keyword evidence="5 8" id="KW-0812">Transmembrane</keyword>
<feature type="transmembrane region" description="Helical" evidence="8">
    <location>
        <begin position="227"/>
        <end position="245"/>
    </location>
</feature>
<dbReference type="InterPro" id="IPR003706">
    <property type="entry name" value="CstA_N"/>
</dbReference>
<dbReference type="PANTHER" id="PTHR30252:SF3">
    <property type="entry name" value="PYRUVATE_PROTON SYMPORTER BTST"/>
    <property type="match status" value="1"/>
</dbReference>
<evidence type="ECO:0000256" key="5">
    <source>
        <dbReference type="ARBA" id="ARBA00022692"/>
    </source>
</evidence>
<keyword evidence="4" id="KW-1003">Cell membrane</keyword>
<comment type="similarity">
    <text evidence="2">Belongs to the peptide transporter carbon starvation (CstA) (TC 2.A.114) family.</text>
</comment>
<reference evidence="10 11" key="1">
    <citation type="submission" date="2019-02" db="EMBL/GenBank/DDBJ databases">
        <title>Arcanobacterium bovis sp. nov., isolated from the milk of a cow with mastitis.</title>
        <authorList>
            <person name="Sammra O."/>
            <person name="Foster G."/>
            <person name="Hassan A."/>
            <person name="Alssahen M."/>
            <person name="Laemmler C."/>
            <person name="Borowiak M."/>
            <person name="Malorny B."/>
            <person name="Abdulmawjood A."/>
        </authorList>
    </citation>
    <scope>NUCLEOTIDE SEQUENCE [LARGE SCALE GENOMIC DNA]</scope>
    <source>
        <strain evidence="10 11">C605018/01/1</strain>
    </source>
</reference>
<comment type="caution">
    <text evidence="10">The sequence shown here is derived from an EMBL/GenBank/DDBJ whole genome shotgun (WGS) entry which is preliminary data.</text>
</comment>
<feature type="transmembrane region" description="Helical" evidence="8">
    <location>
        <begin position="712"/>
        <end position="732"/>
    </location>
</feature>
<evidence type="ECO:0000256" key="7">
    <source>
        <dbReference type="ARBA" id="ARBA00023136"/>
    </source>
</evidence>
<feature type="transmembrane region" description="Helical" evidence="8">
    <location>
        <begin position="612"/>
        <end position="636"/>
    </location>
</feature>
<keyword evidence="6 8" id="KW-1133">Transmembrane helix</keyword>
<feature type="transmembrane region" description="Helical" evidence="8">
    <location>
        <begin position="322"/>
        <end position="339"/>
    </location>
</feature>
<evidence type="ECO:0000256" key="3">
    <source>
        <dbReference type="ARBA" id="ARBA00022448"/>
    </source>
</evidence>
<evidence type="ECO:0000313" key="10">
    <source>
        <dbReference type="EMBL" id="TBW23755.1"/>
    </source>
</evidence>
<dbReference type="AlphaFoldDB" id="A0A4Q9V292"/>
<dbReference type="InterPro" id="IPR051605">
    <property type="entry name" value="CstA"/>
</dbReference>
<dbReference type="RefSeq" id="WP_131279251.1">
    <property type="nucleotide sequence ID" value="NZ_JBHSLR010000009.1"/>
</dbReference>